<dbReference type="Proteomes" id="UP000649617">
    <property type="component" value="Unassembled WGS sequence"/>
</dbReference>
<feature type="compositionally biased region" description="Acidic residues" evidence="1">
    <location>
        <begin position="121"/>
        <end position="133"/>
    </location>
</feature>
<evidence type="ECO:0000313" key="3">
    <source>
        <dbReference type="Proteomes" id="UP000649617"/>
    </source>
</evidence>
<feature type="compositionally biased region" description="Basic and acidic residues" evidence="1">
    <location>
        <begin position="78"/>
        <end position="87"/>
    </location>
</feature>
<dbReference type="AlphaFoldDB" id="A0A812WTP8"/>
<keyword evidence="3" id="KW-1185">Reference proteome</keyword>
<sequence>PPRMRGRGSRGMRGLRSLWPVLALPVESSHPPNEVDELVAELAEAEELQKSMAQLLTAVGGAVEVEEADEEVQAVEPEAAKGPKGKEPVVLLEPDDVPVEVAEEILPEDVQAEVAEVQHEEAEEAPDIPEPDLEAPGVEACEPSQVQGSQAEACDPSQLPPEEEAGDPSELQAEPAEPNSPQASEEGHHLHFWGSESE</sequence>
<comment type="caution">
    <text evidence="2">The sequence shown here is derived from an EMBL/GenBank/DDBJ whole genome shotgun (WGS) entry which is preliminary data.</text>
</comment>
<protein>
    <submittedName>
        <fullName evidence="2">Uncharacterized protein</fullName>
    </submittedName>
</protein>
<accession>A0A812WTP8</accession>
<evidence type="ECO:0000256" key="1">
    <source>
        <dbReference type="SAM" id="MobiDB-lite"/>
    </source>
</evidence>
<organism evidence="2 3">
    <name type="scientific">Symbiodinium pilosum</name>
    <name type="common">Dinoflagellate</name>
    <dbReference type="NCBI Taxonomy" id="2952"/>
    <lineage>
        <taxon>Eukaryota</taxon>
        <taxon>Sar</taxon>
        <taxon>Alveolata</taxon>
        <taxon>Dinophyceae</taxon>
        <taxon>Suessiales</taxon>
        <taxon>Symbiodiniaceae</taxon>
        <taxon>Symbiodinium</taxon>
    </lineage>
</organism>
<proteinExistence type="predicted"/>
<evidence type="ECO:0000313" key="2">
    <source>
        <dbReference type="EMBL" id="CAE7706881.1"/>
    </source>
</evidence>
<reference evidence="2" key="1">
    <citation type="submission" date="2021-02" db="EMBL/GenBank/DDBJ databases">
        <authorList>
            <person name="Dougan E. K."/>
            <person name="Rhodes N."/>
            <person name="Thang M."/>
            <person name="Chan C."/>
        </authorList>
    </citation>
    <scope>NUCLEOTIDE SEQUENCE</scope>
</reference>
<name>A0A812WTP8_SYMPI</name>
<feature type="region of interest" description="Disordered" evidence="1">
    <location>
        <begin position="107"/>
        <end position="198"/>
    </location>
</feature>
<feature type="region of interest" description="Disordered" evidence="1">
    <location>
        <begin position="68"/>
        <end position="90"/>
    </location>
</feature>
<dbReference type="EMBL" id="CAJNIZ010044976">
    <property type="protein sequence ID" value="CAE7706881.1"/>
    <property type="molecule type" value="Genomic_DNA"/>
</dbReference>
<feature type="non-terminal residue" evidence="2">
    <location>
        <position position="198"/>
    </location>
</feature>
<feature type="non-terminal residue" evidence="2">
    <location>
        <position position="1"/>
    </location>
</feature>
<gene>
    <name evidence="2" type="ORF">SPIL2461_LOCUS19968</name>
</gene>